<reference evidence="11 12" key="1">
    <citation type="submission" date="2017-09" db="EMBL/GenBank/DDBJ databases">
        <title>Depth-based differentiation of microbial function through sediment-hosted aquifers and enrichment of novel symbionts in the deep terrestrial subsurface.</title>
        <authorList>
            <person name="Probst A.J."/>
            <person name="Ladd B."/>
            <person name="Jarett J.K."/>
            <person name="Geller-Mcgrath D.E."/>
            <person name="Sieber C.M."/>
            <person name="Emerson J.B."/>
            <person name="Anantharaman K."/>
            <person name="Thomas B.C."/>
            <person name="Malmstrom R."/>
            <person name="Stieglmeier M."/>
            <person name="Klingl A."/>
            <person name="Woyke T."/>
            <person name="Ryan C.M."/>
            <person name="Banfield J.F."/>
        </authorList>
    </citation>
    <scope>NUCLEOTIDE SEQUENCE [LARGE SCALE GENOMIC DNA]</scope>
    <source>
        <strain evidence="11">CG11_big_fil_rev_8_21_14_0_20_35_11</strain>
    </source>
</reference>
<accession>A0A2H0N072</accession>
<dbReference type="NCBIfam" id="TIGR00150">
    <property type="entry name" value="T6A_YjeE"/>
    <property type="match status" value="1"/>
</dbReference>
<dbReference type="InterPro" id="IPR003442">
    <property type="entry name" value="T6A_TsaE"/>
</dbReference>
<dbReference type="EMBL" id="PCWK01000042">
    <property type="protein sequence ID" value="PIR02313.1"/>
    <property type="molecule type" value="Genomic_DNA"/>
</dbReference>
<evidence type="ECO:0000256" key="8">
    <source>
        <dbReference type="ARBA" id="ARBA00022840"/>
    </source>
</evidence>
<keyword evidence="9" id="KW-0460">Magnesium</keyword>
<evidence type="ECO:0000256" key="7">
    <source>
        <dbReference type="ARBA" id="ARBA00022741"/>
    </source>
</evidence>
<dbReference type="AlphaFoldDB" id="A0A2H0N072"/>
<name>A0A2H0N072_9BACT</name>
<evidence type="ECO:0000256" key="10">
    <source>
        <dbReference type="ARBA" id="ARBA00032441"/>
    </source>
</evidence>
<keyword evidence="7" id="KW-0547">Nucleotide-binding</keyword>
<evidence type="ECO:0000256" key="9">
    <source>
        <dbReference type="ARBA" id="ARBA00022842"/>
    </source>
</evidence>
<dbReference type="GO" id="GO:0005524">
    <property type="term" value="F:ATP binding"/>
    <property type="evidence" value="ECO:0007669"/>
    <property type="project" value="UniProtKB-KW"/>
</dbReference>
<evidence type="ECO:0000313" key="12">
    <source>
        <dbReference type="Proteomes" id="UP000231139"/>
    </source>
</evidence>
<evidence type="ECO:0000256" key="3">
    <source>
        <dbReference type="ARBA" id="ARBA00019010"/>
    </source>
</evidence>
<dbReference type="SUPFAM" id="SSF52540">
    <property type="entry name" value="P-loop containing nucleoside triphosphate hydrolases"/>
    <property type="match status" value="1"/>
</dbReference>
<protein>
    <recommendedName>
        <fullName evidence="3">tRNA threonylcarbamoyladenosine biosynthesis protein TsaE</fullName>
    </recommendedName>
    <alternativeName>
        <fullName evidence="10">t(6)A37 threonylcarbamoyladenosine biosynthesis protein TsaE</fullName>
    </alternativeName>
</protein>
<dbReference type="PANTHER" id="PTHR33540">
    <property type="entry name" value="TRNA THREONYLCARBAMOYLADENOSINE BIOSYNTHESIS PROTEIN TSAE"/>
    <property type="match status" value="1"/>
</dbReference>
<proteinExistence type="inferred from homology"/>
<gene>
    <name evidence="11" type="ORF">COV62_01780</name>
</gene>
<keyword evidence="6" id="KW-0479">Metal-binding</keyword>
<keyword evidence="5" id="KW-0819">tRNA processing</keyword>
<keyword evidence="4" id="KW-0963">Cytoplasm</keyword>
<keyword evidence="8" id="KW-0067">ATP-binding</keyword>
<dbReference type="Proteomes" id="UP000231139">
    <property type="component" value="Unassembled WGS sequence"/>
</dbReference>
<evidence type="ECO:0000256" key="4">
    <source>
        <dbReference type="ARBA" id="ARBA00022490"/>
    </source>
</evidence>
<evidence type="ECO:0000256" key="5">
    <source>
        <dbReference type="ARBA" id="ARBA00022694"/>
    </source>
</evidence>
<dbReference type="Pfam" id="PF02367">
    <property type="entry name" value="TsaE"/>
    <property type="match status" value="1"/>
</dbReference>
<keyword evidence="11" id="KW-0808">Transferase</keyword>
<evidence type="ECO:0000256" key="2">
    <source>
        <dbReference type="ARBA" id="ARBA00007599"/>
    </source>
</evidence>
<dbReference type="InterPro" id="IPR027417">
    <property type="entry name" value="P-loop_NTPase"/>
</dbReference>
<comment type="subcellular location">
    <subcellularLocation>
        <location evidence="1">Cytoplasm</location>
    </subcellularLocation>
</comment>
<comment type="similarity">
    <text evidence="2">Belongs to the TsaE family.</text>
</comment>
<dbReference type="GO" id="GO:0046872">
    <property type="term" value="F:metal ion binding"/>
    <property type="evidence" value="ECO:0007669"/>
    <property type="project" value="UniProtKB-KW"/>
</dbReference>
<evidence type="ECO:0000313" key="11">
    <source>
        <dbReference type="EMBL" id="PIR02313.1"/>
    </source>
</evidence>
<comment type="caution">
    <text evidence="11">The sequence shown here is derived from an EMBL/GenBank/DDBJ whole genome shotgun (WGS) entry which is preliminary data.</text>
</comment>
<organism evidence="11 12">
    <name type="scientific">Candidatus Nealsonbacteria bacterium CG11_big_fil_rev_8_21_14_0_20_35_11</name>
    <dbReference type="NCBI Taxonomy" id="1974713"/>
    <lineage>
        <taxon>Bacteria</taxon>
        <taxon>Candidatus Nealsoniibacteriota</taxon>
    </lineage>
</organism>
<dbReference type="GO" id="GO:0016740">
    <property type="term" value="F:transferase activity"/>
    <property type="evidence" value="ECO:0007669"/>
    <property type="project" value="UniProtKB-KW"/>
</dbReference>
<dbReference type="PANTHER" id="PTHR33540:SF2">
    <property type="entry name" value="TRNA THREONYLCARBAMOYLADENOSINE BIOSYNTHESIS PROTEIN TSAE"/>
    <property type="match status" value="1"/>
</dbReference>
<dbReference type="GO" id="GO:0002949">
    <property type="term" value="P:tRNA threonylcarbamoyladenosine modification"/>
    <property type="evidence" value="ECO:0007669"/>
    <property type="project" value="InterPro"/>
</dbReference>
<sequence length="153" mass="17672">MKNKYITHSIFQTKNLGKKLAKRVLNQQVKNQAVVLALVGELGGGKTTFLQGFAKGLGIKEKILSPTFVIMKRFKIKDGRFKNFYHFDCYRIQKEKEILDLGFGQVVSNPQNIVAAEWAERAQKIVPKNAIWIKFEFIDEKRRDITVKTKNQK</sequence>
<evidence type="ECO:0000256" key="6">
    <source>
        <dbReference type="ARBA" id="ARBA00022723"/>
    </source>
</evidence>
<evidence type="ECO:0000256" key="1">
    <source>
        <dbReference type="ARBA" id="ARBA00004496"/>
    </source>
</evidence>
<dbReference type="Gene3D" id="3.40.50.300">
    <property type="entry name" value="P-loop containing nucleotide triphosphate hydrolases"/>
    <property type="match status" value="1"/>
</dbReference>
<dbReference type="GO" id="GO:0005737">
    <property type="term" value="C:cytoplasm"/>
    <property type="evidence" value="ECO:0007669"/>
    <property type="project" value="UniProtKB-SubCell"/>
</dbReference>